<evidence type="ECO:0000313" key="1">
    <source>
        <dbReference type="EMBL" id="CAD2179836.1"/>
    </source>
</evidence>
<accession>A0A6V7VY22</accession>
<dbReference type="EMBL" id="CAJEWN010000354">
    <property type="protein sequence ID" value="CAD2179836.1"/>
    <property type="molecule type" value="Genomic_DNA"/>
</dbReference>
<evidence type="ECO:0000313" key="2">
    <source>
        <dbReference type="Proteomes" id="UP000580250"/>
    </source>
</evidence>
<reference evidence="1 2" key="1">
    <citation type="submission" date="2020-08" db="EMBL/GenBank/DDBJ databases">
        <authorList>
            <person name="Koutsovoulos G."/>
            <person name="Danchin GJ E."/>
        </authorList>
    </citation>
    <scope>NUCLEOTIDE SEQUENCE [LARGE SCALE GENOMIC DNA]</scope>
</reference>
<comment type="caution">
    <text evidence="1">The sequence shown here is derived from an EMBL/GenBank/DDBJ whole genome shotgun (WGS) entry which is preliminary data.</text>
</comment>
<organism evidence="1 2">
    <name type="scientific">Meloidogyne enterolobii</name>
    <name type="common">Root-knot nematode worm</name>
    <name type="synonym">Meloidogyne mayaguensis</name>
    <dbReference type="NCBI Taxonomy" id="390850"/>
    <lineage>
        <taxon>Eukaryota</taxon>
        <taxon>Metazoa</taxon>
        <taxon>Ecdysozoa</taxon>
        <taxon>Nematoda</taxon>
        <taxon>Chromadorea</taxon>
        <taxon>Rhabditida</taxon>
        <taxon>Tylenchina</taxon>
        <taxon>Tylenchomorpha</taxon>
        <taxon>Tylenchoidea</taxon>
        <taxon>Meloidogynidae</taxon>
        <taxon>Meloidogyninae</taxon>
        <taxon>Meloidogyne</taxon>
    </lineage>
</organism>
<dbReference type="Proteomes" id="UP000580250">
    <property type="component" value="Unassembled WGS sequence"/>
</dbReference>
<dbReference type="AlphaFoldDB" id="A0A6V7VY22"/>
<sequence length="51" mass="6105">MRRFVGGTFWGFWAIFLIFSPKTSKYALKYALCRKVRNMQKNTLYANRNPL</sequence>
<proteinExistence type="predicted"/>
<name>A0A6V7VY22_MELEN</name>
<protein>
    <submittedName>
        <fullName evidence="1">Uncharacterized protein</fullName>
    </submittedName>
</protein>
<gene>
    <name evidence="1" type="ORF">MENT_LOCUS31869</name>
</gene>